<dbReference type="PROSITE" id="PS51918">
    <property type="entry name" value="RADICAL_SAM"/>
    <property type="match status" value="1"/>
</dbReference>
<dbReference type="RefSeq" id="WP_048513436.1">
    <property type="nucleotide sequence ID" value="NZ_FUXD01000005.1"/>
</dbReference>
<dbReference type="InterPro" id="IPR013785">
    <property type="entry name" value="Aldolase_TIM"/>
</dbReference>
<dbReference type="EMBL" id="LEKT01000007">
    <property type="protein sequence ID" value="KMO87279.1"/>
    <property type="molecule type" value="Genomic_DNA"/>
</dbReference>
<keyword evidence="5 6" id="KW-0411">Iron-sulfur</keyword>
<dbReference type="PANTHER" id="PTHR30352:SF5">
    <property type="entry name" value="PYRUVATE FORMATE-LYASE 1-ACTIVATING ENZYME"/>
    <property type="match status" value="1"/>
</dbReference>
<dbReference type="PATRIC" id="fig|1122219.3.peg.2786"/>
<gene>
    <name evidence="8" type="ORF">AB840_03465</name>
</gene>
<comment type="cofactor">
    <cofactor evidence="6">
        <name>[4Fe-4S] cluster</name>
        <dbReference type="ChEBI" id="CHEBI:49883"/>
    </cofactor>
    <text evidence="6">Binds 1 [4Fe-4S] cluster. The cluster is coordinated with 3 cysteines and an exchangeable S-adenosyl-L-methionine.</text>
</comment>
<keyword evidence="1" id="KW-0004">4Fe-4S</keyword>
<comment type="caution">
    <text evidence="8">The sequence shown here is derived from an EMBL/GenBank/DDBJ whole genome shotgun (WGS) entry which is preliminary data.</text>
</comment>
<dbReference type="STRING" id="39029.BSR42_01555"/>
<dbReference type="InterPro" id="IPR034457">
    <property type="entry name" value="Organic_radical-activating"/>
</dbReference>
<evidence type="ECO:0000313" key="8">
    <source>
        <dbReference type="EMBL" id="KMO87279.1"/>
    </source>
</evidence>
<evidence type="ECO:0000256" key="2">
    <source>
        <dbReference type="ARBA" id="ARBA00022691"/>
    </source>
</evidence>
<organism evidence="8 9">
    <name type="scientific">Megasphaera cerevisiae DSM 20462</name>
    <dbReference type="NCBI Taxonomy" id="1122219"/>
    <lineage>
        <taxon>Bacteria</taxon>
        <taxon>Bacillati</taxon>
        <taxon>Bacillota</taxon>
        <taxon>Negativicutes</taxon>
        <taxon>Veillonellales</taxon>
        <taxon>Veillonellaceae</taxon>
        <taxon>Megasphaera</taxon>
    </lineage>
</organism>
<evidence type="ECO:0000256" key="5">
    <source>
        <dbReference type="ARBA" id="ARBA00023014"/>
    </source>
</evidence>
<keyword evidence="4 6" id="KW-0408">Iron</keyword>
<name>A0A0J6WXD0_9FIRM</name>
<dbReference type="GO" id="GO:0003824">
    <property type="term" value="F:catalytic activity"/>
    <property type="evidence" value="ECO:0007669"/>
    <property type="project" value="InterPro"/>
</dbReference>
<protein>
    <submittedName>
        <fullName evidence="8">Radical SAM protein</fullName>
    </submittedName>
</protein>
<evidence type="ECO:0000259" key="7">
    <source>
        <dbReference type="PROSITE" id="PS51918"/>
    </source>
</evidence>
<dbReference type="CDD" id="cd01335">
    <property type="entry name" value="Radical_SAM"/>
    <property type="match status" value="1"/>
</dbReference>
<dbReference type="SFLD" id="SFLDG01101">
    <property type="entry name" value="Uncharacterised_Radical_SAM_Su"/>
    <property type="match status" value="1"/>
</dbReference>
<dbReference type="Gene3D" id="3.20.20.70">
    <property type="entry name" value="Aldolase class I"/>
    <property type="match status" value="1"/>
</dbReference>
<accession>A0A0J6WXD0</accession>
<dbReference type="Pfam" id="PF04055">
    <property type="entry name" value="Radical_SAM"/>
    <property type="match status" value="1"/>
</dbReference>
<dbReference type="AlphaFoldDB" id="A0A0J6WXD0"/>
<dbReference type="PIRSF" id="PIRSF004869">
    <property type="entry name" value="PflX_prd"/>
    <property type="match status" value="1"/>
</dbReference>
<reference evidence="8 9" key="1">
    <citation type="submission" date="2015-06" db="EMBL/GenBank/DDBJ databases">
        <title>Draft genome sequence of beer spoilage bacterium Megasphaera cerevisiae type strain 20462.</title>
        <authorList>
            <person name="Kutumbaka K."/>
            <person name="Pasmowitz J."/>
            <person name="Mategko J."/>
            <person name="Reyes D."/>
            <person name="Friedrich A."/>
            <person name="Han S."/>
            <person name="Martens-Habbena W."/>
            <person name="Neal-McKinney J."/>
            <person name="Janagama H.K."/>
            <person name="Nadala C."/>
            <person name="Samadpour M."/>
        </authorList>
    </citation>
    <scope>NUCLEOTIDE SEQUENCE [LARGE SCALE GENOMIC DNA]</scope>
    <source>
        <strain evidence="8 9">DSM 20462</strain>
    </source>
</reference>
<dbReference type="InterPro" id="IPR016431">
    <property type="entry name" value="Pyrv-formate_lyase-activ_prd"/>
</dbReference>
<dbReference type="InterPro" id="IPR007197">
    <property type="entry name" value="rSAM"/>
</dbReference>
<feature type="binding site" evidence="6">
    <location>
        <position position="85"/>
    </location>
    <ligand>
        <name>[4Fe-4S] cluster</name>
        <dbReference type="ChEBI" id="CHEBI:49883"/>
        <note>4Fe-4S-S-AdoMet</note>
    </ligand>
</feature>
<dbReference type="GO" id="GO:0046872">
    <property type="term" value="F:metal ion binding"/>
    <property type="evidence" value="ECO:0007669"/>
    <property type="project" value="UniProtKB-KW"/>
</dbReference>
<sequence>MEAVYYKKVGGNEVICRLCPHHCRLANRTSGLCHSRFNDNGTLLALNYGECTSAALDPVEKKPLRRFYPGRAIMSLGSWGCNLSCSFCQNWQISQKRPDYTKITPAQTVEIAIQQKSNGNLGLAYTYNEPTMWYEFICQTAPLIHCAGLYNVMVTNGYLEEAPLQKLLHYIDAWNIDLKSFYNTFYQKYCHGTADPVKRTITLAAAVSHVEVTVLIIPGANDTPAEMNALSAWLAAVRPDIPLHITRYFPQYHMTAPPTSVTLLQTLAAAARRHLRYVYIGNI</sequence>
<evidence type="ECO:0000313" key="9">
    <source>
        <dbReference type="Proteomes" id="UP000036503"/>
    </source>
</evidence>
<feature type="binding site" evidence="6">
    <location>
        <position position="88"/>
    </location>
    <ligand>
        <name>[4Fe-4S] cluster</name>
        <dbReference type="ChEBI" id="CHEBI:49883"/>
        <note>4Fe-4S-S-AdoMet</note>
    </ligand>
</feature>
<dbReference type="InParanoid" id="A0A0J6WXD0"/>
<dbReference type="SUPFAM" id="SSF102114">
    <property type="entry name" value="Radical SAM enzymes"/>
    <property type="match status" value="1"/>
</dbReference>
<keyword evidence="3 6" id="KW-0479">Metal-binding</keyword>
<dbReference type="OrthoDB" id="9778883at2"/>
<dbReference type="Proteomes" id="UP000036503">
    <property type="component" value="Unassembled WGS sequence"/>
</dbReference>
<proteinExistence type="predicted"/>
<dbReference type="PANTHER" id="PTHR30352">
    <property type="entry name" value="PYRUVATE FORMATE-LYASE-ACTIVATING ENZYME"/>
    <property type="match status" value="1"/>
</dbReference>
<dbReference type="NCBIfam" id="TIGR04337">
    <property type="entry name" value="AmmeMemoSam_rS"/>
    <property type="match status" value="1"/>
</dbReference>
<dbReference type="InterPro" id="IPR027596">
    <property type="entry name" value="AmmeMemoSam_rS"/>
</dbReference>
<dbReference type="SFLD" id="SFLDS00029">
    <property type="entry name" value="Radical_SAM"/>
    <property type="match status" value="1"/>
</dbReference>
<keyword evidence="2 6" id="KW-0949">S-adenosyl-L-methionine</keyword>
<evidence type="ECO:0000256" key="4">
    <source>
        <dbReference type="ARBA" id="ARBA00023004"/>
    </source>
</evidence>
<keyword evidence="9" id="KW-1185">Reference proteome</keyword>
<feature type="domain" description="Radical SAM core" evidence="7">
    <location>
        <begin position="66"/>
        <end position="283"/>
    </location>
</feature>
<dbReference type="InterPro" id="IPR058240">
    <property type="entry name" value="rSAM_sf"/>
</dbReference>
<evidence type="ECO:0000256" key="6">
    <source>
        <dbReference type="PIRSR" id="PIRSR004869-50"/>
    </source>
</evidence>
<evidence type="ECO:0000256" key="1">
    <source>
        <dbReference type="ARBA" id="ARBA00022485"/>
    </source>
</evidence>
<dbReference type="GO" id="GO:0051539">
    <property type="term" value="F:4 iron, 4 sulfur cluster binding"/>
    <property type="evidence" value="ECO:0007669"/>
    <property type="project" value="UniProtKB-KW"/>
</dbReference>
<feature type="binding site" evidence="6">
    <location>
        <position position="81"/>
    </location>
    <ligand>
        <name>[4Fe-4S] cluster</name>
        <dbReference type="ChEBI" id="CHEBI:49883"/>
        <note>4Fe-4S-S-AdoMet</note>
    </ligand>
</feature>
<evidence type="ECO:0000256" key="3">
    <source>
        <dbReference type="ARBA" id="ARBA00022723"/>
    </source>
</evidence>